<dbReference type="InterPro" id="IPR038695">
    <property type="entry name" value="Saro_0823-like_sf"/>
</dbReference>
<evidence type="ECO:0000313" key="3">
    <source>
        <dbReference type="Proteomes" id="UP001623290"/>
    </source>
</evidence>
<evidence type="ECO:0000256" key="1">
    <source>
        <dbReference type="SAM" id="SignalP"/>
    </source>
</evidence>
<name>A0ABZ1E0J4_9RHOB</name>
<feature type="chain" id="PRO_5046527778" evidence="1">
    <location>
        <begin position="29"/>
        <end position="169"/>
    </location>
</feature>
<proteinExistence type="predicted"/>
<reference evidence="2 3" key="1">
    <citation type="submission" date="2023-09" db="EMBL/GenBank/DDBJ databases">
        <title>Thioclava shenzhenensis sp. nov., a multidrug resistant bacteria-antagonizing species isolated from coastal seawater.</title>
        <authorList>
            <person name="Long M."/>
        </authorList>
    </citation>
    <scope>NUCLEOTIDE SEQUENCE [LARGE SCALE GENOMIC DNA]</scope>
    <source>
        <strain evidence="2 3">FTW29</strain>
    </source>
</reference>
<accession>A0ABZ1E0J4</accession>
<organism evidence="2 3">
    <name type="scientific">Thioclava litoralis</name>
    <dbReference type="NCBI Taxonomy" id="3076557"/>
    <lineage>
        <taxon>Bacteria</taxon>
        <taxon>Pseudomonadati</taxon>
        <taxon>Pseudomonadota</taxon>
        <taxon>Alphaproteobacteria</taxon>
        <taxon>Rhodobacterales</taxon>
        <taxon>Paracoccaceae</taxon>
        <taxon>Thioclava</taxon>
    </lineage>
</organism>
<dbReference type="Pfam" id="PF02643">
    <property type="entry name" value="DUF192"/>
    <property type="match status" value="1"/>
</dbReference>
<dbReference type="InterPro" id="IPR003795">
    <property type="entry name" value="DUF192"/>
</dbReference>
<gene>
    <name evidence="2" type="ORF">RPE78_11130</name>
</gene>
<keyword evidence="3" id="KW-1185">Reference proteome</keyword>
<dbReference type="PANTHER" id="PTHR37953:SF1">
    <property type="entry name" value="UPF0127 PROTEIN MJ1496"/>
    <property type="match status" value="1"/>
</dbReference>
<dbReference type="PANTHER" id="PTHR37953">
    <property type="entry name" value="UPF0127 PROTEIN MJ1496"/>
    <property type="match status" value="1"/>
</dbReference>
<dbReference type="Proteomes" id="UP001623290">
    <property type="component" value="Chromosome"/>
</dbReference>
<dbReference type="Gene3D" id="2.60.120.1140">
    <property type="entry name" value="Protein of unknown function DUF192"/>
    <property type="match status" value="1"/>
</dbReference>
<dbReference type="RefSeq" id="WP_406720584.1">
    <property type="nucleotide sequence ID" value="NZ_CP135443.1"/>
</dbReference>
<evidence type="ECO:0000313" key="2">
    <source>
        <dbReference type="EMBL" id="WRY33232.1"/>
    </source>
</evidence>
<dbReference type="EMBL" id="CP135443">
    <property type="protein sequence ID" value="WRY33232.1"/>
    <property type="molecule type" value="Genomic_DNA"/>
</dbReference>
<keyword evidence="1" id="KW-0732">Signal</keyword>
<protein>
    <submittedName>
        <fullName evidence="2">DUF192 domain-containing protein</fullName>
    </submittedName>
</protein>
<feature type="signal peptide" evidence="1">
    <location>
        <begin position="1"/>
        <end position="28"/>
    </location>
</feature>
<sequence>MGRRPGVSGFLGAALCALLLAVGAPVLAAPVSCAMDAAVLTGATKAAVTRFRIELATTAQQRARGLMYRETLPQDAGMLFVYPDEAPRAFWMRNTLIPLDMLFIDAAGQIVSVHENAIPGDDTPIASGGKARFVLELNGGQARAHQIAAGSILSHPLIESGKARIPCAP</sequence>